<protein>
    <recommendedName>
        <fullName evidence="5">EamA domain-containing protein</fullName>
    </recommendedName>
</protein>
<feature type="transmembrane region" description="Helical" evidence="2">
    <location>
        <begin position="428"/>
        <end position="452"/>
    </location>
</feature>
<keyword evidence="2" id="KW-0472">Membrane</keyword>
<feature type="transmembrane region" description="Helical" evidence="2">
    <location>
        <begin position="390"/>
        <end position="408"/>
    </location>
</feature>
<feature type="transmembrane region" description="Helical" evidence="2">
    <location>
        <begin position="91"/>
        <end position="112"/>
    </location>
</feature>
<feature type="compositionally biased region" description="Low complexity" evidence="1">
    <location>
        <begin position="354"/>
        <end position="371"/>
    </location>
</feature>
<reference evidence="3" key="2">
    <citation type="submission" date="2023-06" db="EMBL/GenBank/DDBJ databases">
        <authorList>
            <person name="Kobayashi Y."/>
            <person name="Kayamori A."/>
            <person name="Aoki K."/>
            <person name="Shiwa Y."/>
            <person name="Fujita N."/>
            <person name="Sugita T."/>
            <person name="Iwasaki W."/>
            <person name="Tanaka N."/>
            <person name="Takashima M."/>
        </authorList>
    </citation>
    <scope>NUCLEOTIDE SEQUENCE</scope>
    <source>
        <strain evidence="3">HIS016</strain>
    </source>
</reference>
<feature type="region of interest" description="Disordered" evidence="1">
    <location>
        <begin position="1"/>
        <end position="25"/>
    </location>
</feature>
<evidence type="ECO:0000313" key="3">
    <source>
        <dbReference type="EMBL" id="GMK53753.1"/>
    </source>
</evidence>
<accession>A0AAD3Y996</accession>
<dbReference type="PANTHER" id="PTHR19346">
    <property type="entry name" value="SUGAR PHOSPHATE TRANSPORTER DOMAIN-CONTAINING PROTEIN"/>
    <property type="match status" value="1"/>
</dbReference>
<feature type="transmembrane region" description="Helical" evidence="2">
    <location>
        <begin position="207"/>
        <end position="227"/>
    </location>
</feature>
<keyword evidence="2" id="KW-0812">Transmembrane</keyword>
<feature type="region of interest" description="Disordered" evidence="1">
    <location>
        <begin position="343"/>
        <end position="374"/>
    </location>
</feature>
<sequence length="505" mass="54139">MAMRSGTLPTYGRHGQRQSSGSATDTLGDVLSSVLTPPRRASTPISSKAKTRHYVIPFVVLFLIVFASAIQTETASYLASHYHYDKPYFGFFITHSTFALVFPIHFGLLVAFNRTPRTRRERAKQLLRNLRVVLADQLGTVPRWRQLARPLTAKIVPLTGLISFPAICWFTAMAFSPAMDITAIYATSAFFAYFFSLLLLGTKLTRLTLFAIAVAFAGVLAITFAGAGKKGAEGDNRTGTRRVIGDGIMVIGAILLGLYEVVYKMVLPESQGGATHAHNPADGITHYSAVAVEEDIGVESEAENDYALGAAALNPQAHTPLLPKVSSRPTSPVFGEFAGGSARVTSPMHSQTQSPAHSRSHSASQSLAASHPPTPLRAPAHVVPRLPTAFHSNFLTSLIGVATFLLFWPPLPFLHKTGWEILEAPPSWGLMTIVAIGGSVYNAGLMILIGIWGPTTSSVANLLTIGVVAVFDAVWMGHIPDLQTIIGAVGIAAGFGLLLWEGEED</sequence>
<evidence type="ECO:0000313" key="4">
    <source>
        <dbReference type="Proteomes" id="UP001222932"/>
    </source>
</evidence>
<feature type="transmembrane region" description="Helical" evidence="2">
    <location>
        <begin position="482"/>
        <end position="500"/>
    </location>
</feature>
<feature type="transmembrane region" description="Helical" evidence="2">
    <location>
        <begin position="155"/>
        <end position="175"/>
    </location>
</feature>
<gene>
    <name evidence="3" type="ORF">CspeluHIS016_0103390</name>
</gene>
<dbReference type="PANTHER" id="PTHR19346:SF4">
    <property type="entry name" value="SUGAR PHOSPHATE TRANSPORTER DOMAIN-CONTAINING PROTEIN"/>
    <property type="match status" value="1"/>
</dbReference>
<keyword evidence="2" id="KW-1133">Transmembrane helix</keyword>
<feature type="transmembrane region" description="Helical" evidence="2">
    <location>
        <begin position="181"/>
        <end position="200"/>
    </location>
</feature>
<dbReference type="EMBL" id="BTCM01000001">
    <property type="protein sequence ID" value="GMK53753.1"/>
    <property type="molecule type" value="Genomic_DNA"/>
</dbReference>
<reference evidence="3" key="1">
    <citation type="journal article" date="2023" name="BMC Genomics">
        <title>Chromosome-level genome assemblies of Cutaneotrichosporon spp. (Trichosporonales, Basidiomycota) reveal imbalanced evolution between nucleotide sequences and chromosome synteny.</title>
        <authorList>
            <person name="Kobayashi Y."/>
            <person name="Kayamori A."/>
            <person name="Aoki K."/>
            <person name="Shiwa Y."/>
            <person name="Matsutani M."/>
            <person name="Fujita N."/>
            <person name="Sugita T."/>
            <person name="Iwasaki W."/>
            <person name="Tanaka N."/>
            <person name="Takashima M."/>
        </authorList>
    </citation>
    <scope>NUCLEOTIDE SEQUENCE</scope>
    <source>
        <strain evidence="3">HIS016</strain>
    </source>
</reference>
<comment type="caution">
    <text evidence="3">The sequence shown here is derived from an EMBL/GenBank/DDBJ whole genome shotgun (WGS) entry which is preliminary data.</text>
</comment>
<dbReference type="Proteomes" id="UP001222932">
    <property type="component" value="Unassembled WGS sequence"/>
</dbReference>
<feature type="transmembrane region" description="Helical" evidence="2">
    <location>
        <begin position="247"/>
        <end position="266"/>
    </location>
</feature>
<dbReference type="InterPro" id="IPR026505">
    <property type="entry name" value="Solute_c_fam_35_mem_F3/F4"/>
</dbReference>
<evidence type="ECO:0008006" key="5">
    <source>
        <dbReference type="Google" id="ProtNLM"/>
    </source>
</evidence>
<proteinExistence type="predicted"/>
<dbReference type="SUPFAM" id="SSF103481">
    <property type="entry name" value="Multidrug resistance efflux transporter EmrE"/>
    <property type="match status" value="2"/>
</dbReference>
<feature type="compositionally biased region" description="Polar residues" evidence="1">
    <location>
        <begin position="343"/>
        <end position="353"/>
    </location>
</feature>
<evidence type="ECO:0000256" key="1">
    <source>
        <dbReference type="SAM" id="MobiDB-lite"/>
    </source>
</evidence>
<feature type="transmembrane region" description="Helical" evidence="2">
    <location>
        <begin position="459"/>
        <end position="476"/>
    </location>
</feature>
<evidence type="ECO:0000256" key="2">
    <source>
        <dbReference type="SAM" id="Phobius"/>
    </source>
</evidence>
<organism evidence="3 4">
    <name type="scientific">Cutaneotrichosporon spelunceum</name>
    <dbReference type="NCBI Taxonomy" id="1672016"/>
    <lineage>
        <taxon>Eukaryota</taxon>
        <taxon>Fungi</taxon>
        <taxon>Dikarya</taxon>
        <taxon>Basidiomycota</taxon>
        <taxon>Agaricomycotina</taxon>
        <taxon>Tremellomycetes</taxon>
        <taxon>Trichosporonales</taxon>
        <taxon>Trichosporonaceae</taxon>
        <taxon>Cutaneotrichosporon</taxon>
    </lineage>
</organism>
<name>A0AAD3Y996_9TREE</name>
<dbReference type="InterPro" id="IPR037185">
    <property type="entry name" value="EmrE-like"/>
</dbReference>
<feature type="transmembrane region" description="Helical" evidence="2">
    <location>
        <begin position="54"/>
        <end position="71"/>
    </location>
</feature>
<keyword evidence="4" id="KW-1185">Reference proteome</keyword>
<dbReference type="AlphaFoldDB" id="A0AAD3Y996"/>